<keyword evidence="6 8" id="KW-0378">Hydrolase</keyword>
<dbReference type="Pfam" id="PF10502">
    <property type="entry name" value="Peptidase_S26"/>
    <property type="match status" value="1"/>
</dbReference>
<comment type="caution">
    <text evidence="11">The sequence shown here is derived from an EMBL/GenBank/DDBJ whole genome shotgun (WGS) entry which is preliminary data.</text>
</comment>
<dbReference type="GO" id="GO:0006465">
    <property type="term" value="P:signal peptide processing"/>
    <property type="evidence" value="ECO:0007669"/>
    <property type="project" value="InterPro"/>
</dbReference>
<feature type="active site" evidence="7">
    <location>
        <position position="56"/>
    </location>
</feature>
<comment type="similarity">
    <text evidence="3 9">Belongs to the peptidase S26 family.</text>
</comment>
<dbReference type="AlphaFoldDB" id="A0A1Y4L8Y5"/>
<evidence type="ECO:0000256" key="1">
    <source>
        <dbReference type="ARBA" id="ARBA00000677"/>
    </source>
</evidence>
<evidence type="ECO:0000259" key="10">
    <source>
        <dbReference type="Pfam" id="PF10502"/>
    </source>
</evidence>
<evidence type="ECO:0000256" key="5">
    <source>
        <dbReference type="ARBA" id="ARBA00022670"/>
    </source>
</evidence>
<keyword evidence="8" id="KW-0812">Transmembrane</keyword>
<dbReference type="PANTHER" id="PTHR43390">
    <property type="entry name" value="SIGNAL PEPTIDASE I"/>
    <property type="match status" value="1"/>
</dbReference>
<dbReference type="Gene3D" id="2.10.109.10">
    <property type="entry name" value="Umud Fragment, subunit A"/>
    <property type="match status" value="1"/>
</dbReference>
<keyword evidence="8" id="KW-1133">Transmembrane helix</keyword>
<dbReference type="GO" id="GO:0004252">
    <property type="term" value="F:serine-type endopeptidase activity"/>
    <property type="evidence" value="ECO:0007669"/>
    <property type="project" value="InterPro"/>
</dbReference>
<dbReference type="Proteomes" id="UP000195897">
    <property type="component" value="Unassembled WGS sequence"/>
</dbReference>
<comment type="caution">
    <text evidence="9">Lacks conserved residue(s) required for the propagation of feature annotation.</text>
</comment>
<reference evidence="12" key="1">
    <citation type="submission" date="2017-04" db="EMBL/GenBank/DDBJ databases">
        <title>Function of individual gut microbiota members based on whole genome sequencing of pure cultures obtained from chicken caecum.</title>
        <authorList>
            <person name="Medvecky M."/>
            <person name="Cejkova D."/>
            <person name="Polansky O."/>
            <person name="Karasova D."/>
            <person name="Kubasova T."/>
            <person name="Cizek A."/>
            <person name="Rychlik I."/>
        </authorList>
    </citation>
    <scope>NUCLEOTIDE SEQUENCE [LARGE SCALE GENOMIC DNA]</scope>
    <source>
        <strain evidence="12">An180</strain>
    </source>
</reference>
<evidence type="ECO:0000256" key="3">
    <source>
        <dbReference type="ARBA" id="ARBA00009370"/>
    </source>
</evidence>
<comment type="subcellular location">
    <subcellularLocation>
        <location evidence="2">Cell membrane</location>
        <topology evidence="2">Single-pass type II membrane protein</topology>
    </subcellularLocation>
    <subcellularLocation>
        <location evidence="9">Membrane</location>
        <topology evidence="9">Single-pass type II membrane protein</topology>
    </subcellularLocation>
</comment>
<comment type="catalytic activity">
    <reaction evidence="1 8">
        <text>Cleavage of hydrophobic, N-terminal signal or leader sequences from secreted and periplasmic proteins.</text>
        <dbReference type="EC" id="3.4.21.89"/>
    </reaction>
</comment>
<evidence type="ECO:0000256" key="7">
    <source>
        <dbReference type="PIRSR" id="PIRSR600223-1"/>
    </source>
</evidence>
<dbReference type="PANTHER" id="PTHR43390:SF1">
    <property type="entry name" value="CHLOROPLAST PROCESSING PEPTIDASE"/>
    <property type="match status" value="1"/>
</dbReference>
<name>A0A1Y4L8Y5_9FIRM</name>
<dbReference type="GO" id="GO:0009003">
    <property type="term" value="F:signal peptidase activity"/>
    <property type="evidence" value="ECO:0007669"/>
    <property type="project" value="UniProtKB-EC"/>
</dbReference>
<feature type="transmembrane region" description="Helical" evidence="8">
    <location>
        <begin position="31"/>
        <end position="51"/>
    </location>
</feature>
<evidence type="ECO:0000256" key="2">
    <source>
        <dbReference type="ARBA" id="ARBA00004401"/>
    </source>
</evidence>
<proteinExistence type="inferred from homology"/>
<dbReference type="InterPro" id="IPR000223">
    <property type="entry name" value="Pept_S26A_signal_pept_1"/>
</dbReference>
<organism evidence="11 12">
    <name type="scientific">Butyricicoccus pullicaecorum</name>
    <dbReference type="NCBI Taxonomy" id="501571"/>
    <lineage>
        <taxon>Bacteria</taxon>
        <taxon>Bacillati</taxon>
        <taxon>Bacillota</taxon>
        <taxon>Clostridia</taxon>
        <taxon>Eubacteriales</taxon>
        <taxon>Butyricicoccaceae</taxon>
        <taxon>Butyricicoccus</taxon>
    </lineage>
</organism>
<evidence type="ECO:0000256" key="8">
    <source>
        <dbReference type="RuleBase" id="RU003993"/>
    </source>
</evidence>
<dbReference type="PRINTS" id="PR00727">
    <property type="entry name" value="LEADERPTASE"/>
</dbReference>
<evidence type="ECO:0000313" key="12">
    <source>
        <dbReference type="Proteomes" id="UP000195897"/>
    </source>
</evidence>
<dbReference type="NCBIfam" id="TIGR02227">
    <property type="entry name" value="sigpep_I_bact"/>
    <property type="match status" value="1"/>
</dbReference>
<dbReference type="GO" id="GO:0005886">
    <property type="term" value="C:plasma membrane"/>
    <property type="evidence" value="ECO:0007669"/>
    <property type="project" value="UniProtKB-SubCell"/>
</dbReference>
<protein>
    <recommendedName>
        <fullName evidence="4 8">Signal peptidase I</fullName>
        <ecNumber evidence="4 8">3.4.21.89</ecNumber>
    </recommendedName>
</protein>
<evidence type="ECO:0000256" key="4">
    <source>
        <dbReference type="ARBA" id="ARBA00013208"/>
    </source>
</evidence>
<dbReference type="EMBL" id="NFKK01000005">
    <property type="protein sequence ID" value="OUP53193.1"/>
    <property type="molecule type" value="Genomic_DNA"/>
</dbReference>
<dbReference type="InterPro" id="IPR019757">
    <property type="entry name" value="Pept_S26A_signal_pept_1_Lys-AS"/>
</dbReference>
<sequence length="192" mass="21176">MKQPNSAPVDTKDQENDTGRFTNGLFDWCEAMIFSLILVVVVFTFFFRLIAVDGTSMLPTLQDHDMMIVSDLGYNPKRGDVIVVNKETFSIGPIVKRVIAVGGDTVDINFATGEVFVNGEVLDEPYINEPTYTAEGMEFPLTVPEGQLFLLGDNRNGSSDSRDPRIGLVDERYVIGHVLAVIFPFSSFGVVS</sequence>
<dbReference type="CDD" id="cd06530">
    <property type="entry name" value="S26_SPase_I"/>
    <property type="match status" value="1"/>
</dbReference>
<keyword evidence="8" id="KW-0472">Membrane</keyword>
<feature type="transmembrane region" description="Helical" evidence="8">
    <location>
        <begin position="173"/>
        <end position="191"/>
    </location>
</feature>
<feature type="domain" description="Peptidase S26" evidence="10">
    <location>
        <begin position="26"/>
        <end position="182"/>
    </location>
</feature>
<evidence type="ECO:0000256" key="6">
    <source>
        <dbReference type="ARBA" id="ARBA00022801"/>
    </source>
</evidence>
<feature type="active site" evidence="7">
    <location>
        <position position="96"/>
    </location>
</feature>
<dbReference type="InterPro" id="IPR019533">
    <property type="entry name" value="Peptidase_S26"/>
</dbReference>
<dbReference type="SUPFAM" id="SSF51306">
    <property type="entry name" value="LexA/Signal peptidase"/>
    <property type="match status" value="1"/>
</dbReference>
<keyword evidence="5 8" id="KW-0645">Protease</keyword>
<dbReference type="EC" id="3.4.21.89" evidence="4 8"/>
<evidence type="ECO:0000313" key="11">
    <source>
        <dbReference type="EMBL" id="OUP53193.1"/>
    </source>
</evidence>
<dbReference type="RefSeq" id="WP_087372035.1">
    <property type="nucleotide sequence ID" value="NZ_NFKK01000005.1"/>
</dbReference>
<dbReference type="InterPro" id="IPR036286">
    <property type="entry name" value="LexA/Signal_pep-like_sf"/>
</dbReference>
<gene>
    <name evidence="11" type="ORF">B5F17_06370</name>
</gene>
<evidence type="ECO:0000256" key="9">
    <source>
        <dbReference type="RuleBase" id="RU362042"/>
    </source>
</evidence>
<dbReference type="PROSITE" id="PS00760">
    <property type="entry name" value="SPASE_I_2"/>
    <property type="match status" value="1"/>
</dbReference>
<dbReference type="InterPro" id="IPR019756">
    <property type="entry name" value="Pept_S26A_signal_pept_1_Ser-AS"/>
</dbReference>
<accession>A0A1Y4L8Y5</accession>
<dbReference type="PROSITE" id="PS00501">
    <property type="entry name" value="SPASE_I_1"/>
    <property type="match status" value="1"/>
</dbReference>